<dbReference type="SMART" id="SM00886">
    <property type="entry name" value="Dabb"/>
    <property type="match status" value="1"/>
</dbReference>
<feature type="domain" description="Stress-response A/B barrel" evidence="1">
    <location>
        <begin position="2"/>
        <end position="100"/>
    </location>
</feature>
<sequence length="104" mass="11498">MILHCVFCNFRADSPPAERSKIFQELKDFSLTLDGLAGFEFGPNLDFERKSQAYDEGFIIRFQDTAALEAYANHPVHRALGGRLCDLCEGGADGIVVFDLDVPG</sequence>
<gene>
    <name evidence="2" type="ORF">DYI23_09375</name>
</gene>
<dbReference type="Gene3D" id="3.30.70.100">
    <property type="match status" value="1"/>
</dbReference>
<evidence type="ECO:0000313" key="2">
    <source>
        <dbReference type="EMBL" id="MBS8260426.1"/>
    </source>
</evidence>
<reference evidence="2" key="1">
    <citation type="submission" date="2018-08" db="EMBL/GenBank/DDBJ databases">
        <authorList>
            <person name="Jin W."/>
            <person name="Wang H."/>
            <person name="Yang Y."/>
            <person name="Li M."/>
            <person name="Liu J."/>
        </authorList>
    </citation>
    <scope>NUCLEOTIDE SEQUENCE</scope>
    <source>
        <strain evidence="2">AESS21</strain>
    </source>
</reference>
<comment type="caution">
    <text evidence="2">The sequence shown here is derived from an EMBL/GenBank/DDBJ whole genome shotgun (WGS) entry which is preliminary data.</text>
</comment>
<dbReference type="RefSeq" id="WP_213215971.1">
    <property type="nucleotide sequence ID" value="NZ_QTKU01000002.1"/>
</dbReference>
<dbReference type="InterPro" id="IPR011008">
    <property type="entry name" value="Dimeric_a/b-barrel"/>
</dbReference>
<dbReference type="Pfam" id="PF07876">
    <property type="entry name" value="Dabb"/>
    <property type="match status" value="1"/>
</dbReference>
<dbReference type="InterPro" id="IPR013097">
    <property type="entry name" value="Dabb"/>
</dbReference>
<dbReference type="AlphaFoldDB" id="A0A944CBT4"/>
<reference evidence="2" key="2">
    <citation type="journal article" date="2021" name="Microorganisms">
        <title>Bacterial Dimethylsulfoniopropionate Biosynthesis in the East China Sea.</title>
        <authorList>
            <person name="Liu J."/>
            <person name="Zhang Y."/>
            <person name="Liu J."/>
            <person name="Zhong H."/>
            <person name="Williams B.T."/>
            <person name="Zheng Y."/>
            <person name="Curson A.R.J."/>
            <person name="Sun C."/>
            <person name="Sun H."/>
            <person name="Song D."/>
            <person name="Wagner Mackenzie B."/>
            <person name="Bermejo Martinez A."/>
            <person name="Todd J.D."/>
            <person name="Zhang X.H."/>
        </authorList>
    </citation>
    <scope>NUCLEOTIDE SEQUENCE</scope>
    <source>
        <strain evidence="2">AESS21</strain>
    </source>
</reference>
<organism evidence="2 3">
    <name type="scientific">Roseibium polysiphoniae</name>
    <dbReference type="NCBI Taxonomy" id="2571221"/>
    <lineage>
        <taxon>Bacteria</taxon>
        <taxon>Pseudomonadati</taxon>
        <taxon>Pseudomonadota</taxon>
        <taxon>Alphaproteobacteria</taxon>
        <taxon>Hyphomicrobiales</taxon>
        <taxon>Stappiaceae</taxon>
        <taxon>Roseibium</taxon>
    </lineage>
</organism>
<dbReference type="SUPFAM" id="SSF54909">
    <property type="entry name" value="Dimeric alpha+beta barrel"/>
    <property type="match status" value="1"/>
</dbReference>
<protein>
    <submittedName>
        <fullName evidence="2">Dabb family protein</fullName>
    </submittedName>
</protein>
<evidence type="ECO:0000259" key="1">
    <source>
        <dbReference type="PROSITE" id="PS51502"/>
    </source>
</evidence>
<dbReference type="EMBL" id="QTKU01000002">
    <property type="protein sequence ID" value="MBS8260426.1"/>
    <property type="molecule type" value="Genomic_DNA"/>
</dbReference>
<dbReference type="PROSITE" id="PS51502">
    <property type="entry name" value="S_R_A_B_BARREL"/>
    <property type="match status" value="1"/>
</dbReference>
<accession>A0A944CBT4</accession>
<proteinExistence type="predicted"/>
<dbReference type="Proteomes" id="UP000705379">
    <property type="component" value="Unassembled WGS sequence"/>
</dbReference>
<name>A0A944CBT4_9HYPH</name>
<evidence type="ECO:0000313" key="3">
    <source>
        <dbReference type="Proteomes" id="UP000705379"/>
    </source>
</evidence>